<feature type="non-terminal residue" evidence="3">
    <location>
        <position position="1"/>
    </location>
</feature>
<dbReference type="PANTHER" id="PTHR44757:SF2">
    <property type="entry name" value="BIOFILM ARCHITECTURE MAINTENANCE PROTEIN MBAA"/>
    <property type="match status" value="1"/>
</dbReference>
<dbReference type="InterPro" id="IPR043128">
    <property type="entry name" value="Rev_trsase/Diguanyl_cyclase"/>
</dbReference>
<proteinExistence type="predicted"/>
<feature type="domain" description="EAL" evidence="1">
    <location>
        <begin position="67"/>
        <end position="317"/>
    </location>
</feature>
<reference evidence="3 4" key="1">
    <citation type="journal article" date="2016" name="J. Microbiol.">
        <title>Dankookia rubra gen. nov., sp. nov., an alphaproteobacterium isolated from sediment of a shallow stream.</title>
        <authorList>
            <person name="Kim W.H."/>
            <person name="Kim D.H."/>
            <person name="Kang K."/>
            <person name="Ahn T.Y."/>
        </authorList>
    </citation>
    <scope>NUCLEOTIDE SEQUENCE [LARGE SCALE GENOMIC DNA]</scope>
    <source>
        <strain evidence="3 4">JCM30602</strain>
    </source>
</reference>
<gene>
    <name evidence="3" type="ORF">E2C06_33375</name>
</gene>
<name>A0A4R5Q702_9PROT</name>
<evidence type="ECO:0000259" key="1">
    <source>
        <dbReference type="PROSITE" id="PS50883"/>
    </source>
</evidence>
<feature type="domain" description="GGDEF" evidence="2">
    <location>
        <begin position="1"/>
        <end position="58"/>
    </location>
</feature>
<dbReference type="EMBL" id="SMSJ01000135">
    <property type="protein sequence ID" value="TDH58279.1"/>
    <property type="molecule type" value="Genomic_DNA"/>
</dbReference>
<comment type="caution">
    <text evidence="3">The sequence shown here is derived from an EMBL/GenBank/DDBJ whole genome shotgun (WGS) entry which is preliminary data.</text>
</comment>
<accession>A0A4R5Q702</accession>
<dbReference type="OrthoDB" id="9793210at2"/>
<protein>
    <submittedName>
        <fullName evidence="3">GGDEF domain-containing protein</fullName>
    </submittedName>
</protein>
<dbReference type="InterPro" id="IPR001633">
    <property type="entry name" value="EAL_dom"/>
</dbReference>
<sequence>EISRPYEIEGNRIVIGTSLGIAIAPQDGIDSDRLLRSADLALYRAKTEGRGTFRFFEPEMNTRMQARHELETDLRRALVQQEFEVFYQPLIDIRTRRVCSFEALLRWRHPARGLVTPDSFIPAAEELGLIGQIGEVVLARACAEATHWPADIKVAVNLSPAQFADSGIMGLVMGALHRSGLSPDRLELEITETLLLQESEDVLATLHELQQIGITIAMDDFGTGYSSLSYLRKFPFRKVKIDKSFIRELGNDPGSAAIVHAILDLCRTLGIKTTAEGVETEQQLAWLDAAGSVEAQGFLFSAARPAAGISLLLQMLNDTSMAAVA</sequence>
<dbReference type="Gene3D" id="3.20.20.450">
    <property type="entry name" value="EAL domain"/>
    <property type="match status" value="1"/>
</dbReference>
<dbReference type="Pfam" id="PF00990">
    <property type="entry name" value="GGDEF"/>
    <property type="match status" value="1"/>
</dbReference>
<organism evidence="3 4">
    <name type="scientific">Dankookia rubra</name>
    <dbReference type="NCBI Taxonomy" id="1442381"/>
    <lineage>
        <taxon>Bacteria</taxon>
        <taxon>Pseudomonadati</taxon>
        <taxon>Pseudomonadota</taxon>
        <taxon>Alphaproteobacteria</taxon>
        <taxon>Acetobacterales</taxon>
        <taxon>Roseomonadaceae</taxon>
        <taxon>Dankookia</taxon>
    </lineage>
</organism>
<dbReference type="InterPro" id="IPR052155">
    <property type="entry name" value="Biofilm_reg_signaling"/>
</dbReference>
<dbReference type="SMART" id="SM00052">
    <property type="entry name" value="EAL"/>
    <property type="match status" value="1"/>
</dbReference>
<dbReference type="InterPro" id="IPR035919">
    <property type="entry name" value="EAL_sf"/>
</dbReference>
<dbReference type="InterPro" id="IPR029787">
    <property type="entry name" value="Nucleotide_cyclase"/>
</dbReference>
<dbReference type="PANTHER" id="PTHR44757">
    <property type="entry name" value="DIGUANYLATE CYCLASE DGCP"/>
    <property type="match status" value="1"/>
</dbReference>
<evidence type="ECO:0000313" key="3">
    <source>
        <dbReference type="EMBL" id="TDH58279.1"/>
    </source>
</evidence>
<dbReference type="PROSITE" id="PS50887">
    <property type="entry name" value="GGDEF"/>
    <property type="match status" value="1"/>
</dbReference>
<dbReference type="SUPFAM" id="SSF141868">
    <property type="entry name" value="EAL domain-like"/>
    <property type="match status" value="1"/>
</dbReference>
<dbReference type="Pfam" id="PF00563">
    <property type="entry name" value="EAL"/>
    <property type="match status" value="1"/>
</dbReference>
<dbReference type="PROSITE" id="PS50883">
    <property type="entry name" value="EAL"/>
    <property type="match status" value="1"/>
</dbReference>
<evidence type="ECO:0000313" key="4">
    <source>
        <dbReference type="Proteomes" id="UP000295096"/>
    </source>
</evidence>
<dbReference type="Gene3D" id="3.30.70.270">
    <property type="match status" value="1"/>
</dbReference>
<dbReference type="AlphaFoldDB" id="A0A4R5Q702"/>
<dbReference type="SUPFAM" id="SSF55073">
    <property type="entry name" value="Nucleotide cyclase"/>
    <property type="match status" value="1"/>
</dbReference>
<keyword evidence="4" id="KW-1185">Reference proteome</keyword>
<evidence type="ECO:0000259" key="2">
    <source>
        <dbReference type="PROSITE" id="PS50887"/>
    </source>
</evidence>
<dbReference type="Proteomes" id="UP000295096">
    <property type="component" value="Unassembled WGS sequence"/>
</dbReference>
<dbReference type="CDD" id="cd01948">
    <property type="entry name" value="EAL"/>
    <property type="match status" value="1"/>
</dbReference>
<dbReference type="RefSeq" id="WP_133292879.1">
    <property type="nucleotide sequence ID" value="NZ_SMSJ01000135.1"/>
</dbReference>
<dbReference type="InterPro" id="IPR000160">
    <property type="entry name" value="GGDEF_dom"/>
</dbReference>